<comment type="similarity">
    <text evidence="2 5">Belongs to the MoeA family.</text>
</comment>
<accession>A0A9X2GEL0</accession>
<dbReference type="AlphaFoldDB" id="A0A9X2GEL0"/>
<dbReference type="GO" id="GO:0061599">
    <property type="term" value="F:molybdopterin molybdotransferase activity"/>
    <property type="evidence" value="ECO:0007669"/>
    <property type="project" value="UniProtKB-UniRule"/>
</dbReference>
<evidence type="ECO:0000256" key="4">
    <source>
        <dbReference type="ARBA" id="ARBA00047317"/>
    </source>
</evidence>
<evidence type="ECO:0000313" key="8">
    <source>
        <dbReference type="EMBL" id="MCP2355999.1"/>
    </source>
</evidence>
<comment type="function">
    <text evidence="1 5">Catalyzes the insertion of molybdate into adenylated molybdopterin with the concomitant release of AMP.</text>
</comment>
<dbReference type="EMBL" id="JAMZEB010000002">
    <property type="protein sequence ID" value="MCP2355999.1"/>
    <property type="molecule type" value="Genomic_DNA"/>
</dbReference>
<dbReference type="Pfam" id="PF03453">
    <property type="entry name" value="MoeA_N"/>
    <property type="match status" value="1"/>
</dbReference>
<keyword evidence="5" id="KW-0501">Molybdenum cofactor biosynthesis</keyword>
<comment type="pathway">
    <text evidence="5">Cofactor biosynthesis; molybdopterin biosynthesis.</text>
</comment>
<dbReference type="Gene3D" id="2.170.190.11">
    <property type="entry name" value="Molybdopterin biosynthesis moea protein, domain 3"/>
    <property type="match status" value="2"/>
</dbReference>
<feature type="region of interest" description="Disordered" evidence="6">
    <location>
        <begin position="124"/>
        <end position="181"/>
    </location>
</feature>
<dbReference type="PANTHER" id="PTHR10192:SF5">
    <property type="entry name" value="GEPHYRIN"/>
    <property type="match status" value="1"/>
</dbReference>
<organism evidence="8 9">
    <name type="scientific">Nonomuraea thailandensis</name>
    <dbReference type="NCBI Taxonomy" id="1188745"/>
    <lineage>
        <taxon>Bacteria</taxon>
        <taxon>Bacillati</taxon>
        <taxon>Actinomycetota</taxon>
        <taxon>Actinomycetes</taxon>
        <taxon>Streptosporangiales</taxon>
        <taxon>Streptosporangiaceae</taxon>
        <taxon>Nonomuraea</taxon>
    </lineage>
</organism>
<keyword evidence="5" id="KW-0479">Metal-binding</keyword>
<sequence length="451" mass="45489">MVTTADQDTRRDVAWATARRFAHAAAEPAPAVRVALGQAAGLTLAEDLVVATPLPAFDTSAMDGYAVAGAGPWSITGSARPGRPWTGERLTAGNAVEISTGAVVPPGTWAVLPVESATVCDGRVTCPDGPGGTRDGRNGCRDESGGARDGRNGCRDESGGARDGQVGRRDESAAVSDGRVAVPGLARGKHIRYTGEDAPAGTRLAPAGTAVGPALLGLAATCGYDELLVHPTPVVRAIVTGDELARHGLPGPGRVRDALGPLLPSLIAELGGRLDGLVHVPDQPVAALAEAVEAAAGADVVVVTGSTSVGVTDGLRRLLAERDVRWIVDSVACRPGHPALLARLPGGPYVIGLPGNPFAALAAAHTLLGPLLAGLSGRALGDLPQAPLTSQVPVPAGRTRIVPVVWDGPGVRALGGDRPAFLNGAALADALAAVPYGHEPGRPVPLLLLRG</sequence>
<comment type="catalytic activity">
    <reaction evidence="4">
        <text>adenylyl-molybdopterin + molybdate = Mo-molybdopterin + AMP + H(+)</text>
        <dbReference type="Rhea" id="RHEA:35047"/>
        <dbReference type="ChEBI" id="CHEBI:15378"/>
        <dbReference type="ChEBI" id="CHEBI:36264"/>
        <dbReference type="ChEBI" id="CHEBI:62727"/>
        <dbReference type="ChEBI" id="CHEBI:71302"/>
        <dbReference type="ChEBI" id="CHEBI:456215"/>
        <dbReference type="EC" id="2.10.1.1"/>
    </reaction>
</comment>
<feature type="compositionally biased region" description="Basic and acidic residues" evidence="6">
    <location>
        <begin position="134"/>
        <end position="172"/>
    </location>
</feature>
<keyword evidence="3 5" id="KW-0500">Molybdenum</keyword>
<dbReference type="InterPro" id="IPR001453">
    <property type="entry name" value="MoaB/Mog_dom"/>
</dbReference>
<dbReference type="Gene3D" id="3.90.105.10">
    <property type="entry name" value="Molybdopterin biosynthesis moea protein, domain 2"/>
    <property type="match status" value="2"/>
</dbReference>
<dbReference type="Gene3D" id="2.40.340.10">
    <property type="entry name" value="MoeA, C-terminal, domain IV"/>
    <property type="match status" value="1"/>
</dbReference>
<reference evidence="8" key="1">
    <citation type="submission" date="2022-06" db="EMBL/GenBank/DDBJ databases">
        <title>Sequencing the genomes of 1000 actinobacteria strains.</title>
        <authorList>
            <person name="Klenk H.-P."/>
        </authorList>
    </citation>
    <scope>NUCLEOTIDE SEQUENCE</scope>
    <source>
        <strain evidence="8">DSM 46694</strain>
    </source>
</reference>
<evidence type="ECO:0000256" key="1">
    <source>
        <dbReference type="ARBA" id="ARBA00002901"/>
    </source>
</evidence>
<dbReference type="EC" id="2.10.1.1" evidence="5"/>
<proteinExistence type="inferred from homology"/>
<dbReference type="SUPFAM" id="SSF63867">
    <property type="entry name" value="MoeA C-terminal domain-like"/>
    <property type="match status" value="1"/>
</dbReference>
<evidence type="ECO:0000259" key="7">
    <source>
        <dbReference type="SMART" id="SM00852"/>
    </source>
</evidence>
<protein>
    <recommendedName>
        <fullName evidence="5">Molybdopterin molybdenumtransferase</fullName>
        <ecNumber evidence="5">2.10.1.1</ecNumber>
    </recommendedName>
</protein>
<keyword evidence="5" id="KW-0460">Magnesium</keyword>
<gene>
    <name evidence="8" type="ORF">HD597_003019</name>
</gene>
<dbReference type="Proteomes" id="UP001139648">
    <property type="component" value="Unassembled WGS sequence"/>
</dbReference>
<evidence type="ECO:0000256" key="6">
    <source>
        <dbReference type="SAM" id="MobiDB-lite"/>
    </source>
</evidence>
<dbReference type="InterPro" id="IPR005110">
    <property type="entry name" value="MoeA_linker/N"/>
</dbReference>
<dbReference type="SUPFAM" id="SSF63882">
    <property type="entry name" value="MoeA N-terminal region -like"/>
    <property type="match status" value="2"/>
</dbReference>
<dbReference type="GO" id="GO:0006777">
    <property type="term" value="P:Mo-molybdopterin cofactor biosynthetic process"/>
    <property type="evidence" value="ECO:0007669"/>
    <property type="project" value="UniProtKB-UniRule"/>
</dbReference>
<evidence type="ECO:0000313" key="9">
    <source>
        <dbReference type="Proteomes" id="UP001139648"/>
    </source>
</evidence>
<dbReference type="GO" id="GO:0005829">
    <property type="term" value="C:cytosol"/>
    <property type="evidence" value="ECO:0007669"/>
    <property type="project" value="TreeGrafter"/>
</dbReference>
<dbReference type="Gene3D" id="3.40.980.10">
    <property type="entry name" value="MoaB/Mog-like domain"/>
    <property type="match status" value="1"/>
</dbReference>
<keyword evidence="9" id="KW-1185">Reference proteome</keyword>
<dbReference type="GO" id="GO:0046872">
    <property type="term" value="F:metal ion binding"/>
    <property type="evidence" value="ECO:0007669"/>
    <property type="project" value="UniProtKB-UniRule"/>
</dbReference>
<comment type="caution">
    <text evidence="8">The sequence shown here is derived from an EMBL/GenBank/DDBJ whole genome shotgun (WGS) entry which is preliminary data.</text>
</comment>
<dbReference type="InterPro" id="IPR036688">
    <property type="entry name" value="MoeA_C_domain_IV_sf"/>
</dbReference>
<dbReference type="PANTHER" id="PTHR10192">
    <property type="entry name" value="MOLYBDOPTERIN BIOSYNTHESIS PROTEIN"/>
    <property type="match status" value="1"/>
</dbReference>
<name>A0A9X2GEL0_9ACTN</name>
<evidence type="ECO:0000256" key="5">
    <source>
        <dbReference type="RuleBase" id="RU365090"/>
    </source>
</evidence>
<dbReference type="RefSeq" id="WP_253742730.1">
    <property type="nucleotide sequence ID" value="NZ_BAABKA010000001.1"/>
</dbReference>
<dbReference type="InterPro" id="IPR036425">
    <property type="entry name" value="MoaB/Mog-like_dom_sf"/>
</dbReference>
<keyword evidence="5 8" id="KW-0808">Transferase</keyword>
<dbReference type="SUPFAM" id="SSF53218">
    <property type="entry name" value="Molybdenum cofactor biosynthesis proteins"/>
    <property type="match status" value="1"/>
</dbReference>
<evidence type="ECO:0000256" key="3">
    <source>
        <dbReference type="ARBA" id="ARBA00022505"/>
    </source>
</evidence>
<comment type="cofactor">
    <cofactor evidence="5">
        <name>Mg(2+)</name>
        <dbReference type="ChEBI" id="CHEBI:18420"/>
    </cofactor>
</comment>
<feature type="domain" description="MoaB/Mog" evidence="7">
    <location>
        <begin position="236"/>
        <end position="374"/>
    </location>
</feature>
<evidence type="ECO:0000256" key="2">
    <source>
        <dbReference type="ARBA" id="ARBA00010763"/>
    </source>
</evidence>
<dbReference type="InterPro" id="IPR038987">
    <property type="entry name" value="MoeA-like"/>
</dbReference>
<dbReference type="SMART" id="SM00852">
    <property type="entry name" value="MoCF_biosynth"/>
    <property type="match status" value="1"/>
</dbReference>
<dbReference type="InterPro" id="IPR036135">
    <property type="entry name" value="MoeA_linker/N_sf"/>
</dbReference>
<dbReference type="Pfam" id="PF00994">
    <property type="entry name" value="MoCF_biosynth"/>
    <property type="match status" value="1"/>
</dbReference>